<dbReference type="PRINTS" id="PR00070">
    <property type="entry name" value="DHFR"/>
</dbReference>
<sequence>RISDDLKWFKKVTTGKPIIMGRKTFASIGKALPGRDNIVVTRTQGFKAPGAFTTGSLPEAITLARGCARGRDVDEICVIGGADIYAQTLPLAARIYLTRVNADIDGDVHFPDLKPEAWSERRESACEKNARNDYGCEFFMLERRSEKP</sequence>
<dbReference type="AlphaFoldDB" id="A0A3B0S331"/>
<keyword evidence="3" id="KW-0554">One-carbon metabolism</keyword>
<dbReference type="PANTHER" id="PTHR48069">
    <property type="entry name" value="DIHYDROFOLATE REDUCTASE"/>
    <property type="match status" value="1"/>
</dbReference>
<dbReference type="InterPro" id="IPR001796">
    <property type="entry name" value="DHFR_dom"/>
</dbReference>
<organism evidence="7">
    <name type="scientific">hydrothermal vent metagenome</name>
    <dbReference type="NCBI Taxonomy" id="652676"/>
    <lineage>
        <taxon>unclassified sequences</taxon>
        <taxon>metagenomes</taxon>
        <taxon>ecological metagenomes</taxon>
    </lineage>
</organism>
<dbReference type="SUPFAM" id="SSF53597">
    <property type="entry name" value="Dihydrofolate reductase-like"/>
    <property type="match status" value="1"/>
</dbReference>
<evidence type="ECO:0000313" key="7">
    <source>
        <dbReference type="EMBL" id="VAV98212.1"/>
    </source>
</evidence>
<dbReference type="PIRSF" id="PIRSF000194">
    <property type="entry name" value="DHFR"/>
    <property type="match status" value="1"/>
</dbReference>
<dbReference type="CDD" id="cd00209">
    <property type="entry name" value="DHFR"/>
    <property type="match status" value="1"/>
</dbReference>
<dbReference type="GO" id="GO:0050661">
    <property type="term" value="F:NADP binding"/>
    <property type="evidence" value="ECO:0007669"/>
    <property type="project" value="InterPro"/>
</dbReference>
<dbReference type="GO" id="GO:0004146">
    <property type="term" value="F:dihydrofolate reductase activity"/>
    <property type="evidence" value="ECO:0007669"/>
    <property type="project" value="UniProtKB-EC"/>
</dbReference>
<dbReference type="Pfam" id="PF00186">
    <property type="entry name" value="DHFR_1"/>
    <property type="match status" value="1"/>
</dbReference>
<dbReference type="EC" id="1.5.1.3" evidence="2"/>
<proteinExistence type="predicted"/>
<evidence type="ECO:0000256" key="3">
    <source>
        <dbReference type="ARBA" id="ARBA00022563"/>
    </source>
</evidence>
<evidence type="ECO:0000256" key="2">
    <source>
        <dbReference type="ARBA" id="ARBA00012856"/>
    </source>
</evidence>
<evidence type="ECO:0000256" key="5">
    <source>
        <dbReference type="ARBA" id="ARBA00023002"/>
    </source>
</evidence>
<dbReference type="GO" id="GO:0046655">
    <property type="term" value="P:folic acid metabolic process"/>
    <property type="evidence" value="ECO:0007669"/>
    <property type="project" value="TreeGrafter"/>
</dbReference>
<dbReference type="InterPro" id="IPR024072">
    <property type="entry name" value="DHFR-like_dom_sf"/>
</dbReference>
<name>A0A3B0S331_9ZZZZ</name>
<evidence type="ECO:0000256" key="1">
    <source>
        <dbReference type="ARBA" id="ARBA00004903"/>
    </source>
</evidence>
<dbReference type="GO" id="GO:0006730">
    <property type="term" value="P:one-carbon metabolic process"/>
    <property type="evidence" value="ECO:0007669"/>
    <property type="project" value="UniProtKB-KW"/>
</dbReference>
<dbReference type="PANTHER" id="PTHR48069:SF3">
    <property type="entry name" value="DIHYDROFOLATE REDUCTASE"/>
    <property type="match status" value="1"/>
</dbReference>
<protein>
    <recommendedName>
        <fullName evidence="2">dihydrofolate reductase</fullName>
        <ecNumber evidence="2">1.5.1.3</ecNumber>
    </recommendedName>
</protein>
<dbReference type="InterPro" id="IPR012259">
    <property type="entry name" value="DHFR"/>
</dbReference>
<reference evidence="7" key="1">
    <citation type="submission" date="2018-06" db="EMBL/GenBank/DDBJ databases">
        <authorList>
            <person name="Zhirakovskaya E."/>
        </authorList>
    </citation>
    <scope>NUCLEOTIDE SEQUENCE</scope>
</reference>
<dbReference type="EMBL" id="UOEH01000247">
    <property type="protein sequence ID" value="VAV98212.1"/>
    <property type="molecule type" value="Genomic_DNA"/>
</dbReference>
<accession>A0A3B0S331</accession>
<feature type="non-terminal residue" evidence="7">
    <location>
        <position position="1"/>
    </location>
</feature>
<gene>
    <name evidence="7" type="ORF">MNBD_ALPHA05-353</name>
</gene>
<keyword evidence="4" id="KW-0521">NADP</keyword>
<dbReference type="GO" id="GO:0046452">
    <property type="term" value="P:dihydrofolate metabolic process"/>
    <property type="evidence" value="ECO:0007669"/>
    <property type="project" value="TreeGrafter"/>
</dbReference>
<dbReference type="GO" id="GO:0046654">
    <property type="term" value="P:tetrahydrofolate biosynthetic process"/>
    <property type="evidence" value="ECO:0007669"/>
    <property type="project" value="InterPro"/>
</dbReference>
<evidence type="ECO:0000256" key="4">
    <source>
        <dbReference type="ARBA" id="ARBA00022857"/>
    </source>
</evidence>
<dbReference type="GO" id="GO:0005829">
    <property type="term" value="C:cytosol"/>
    <property type="evidence" value="ECO:0007669"/>
    <property type="project" value="TreeGrafter"/>
</dbReference>
<dbReference type="Gene3D" id="3.40.430.10">
    <property type="entry name" value="Dihydrofolate Reductase, subunit A"/>
    <property type="match status" value="1"/>
</dbReference>
<keyword evidence="5 7" id="KW-0560">Oxidoreductase</keyword>
<feature type="domain" description="DHFR" evidence="6">
    <location>
        <begin position="1"/>
        <end position="143"/>
    </location>
</feature>
<dbReference type="PROSITE" id="PS51330">
    <property type="entry name" value="DHFR_2"/>
    <property type="match status" value="1"/>
</dbReference>
<evidence type="ECO:0000259" key="6">
    <source>
        <dbReference type="PROSITE" id="PS51330"/>
    </source>
</evidence>
<comment type="pathway">
    <text evidence="1">Cofactor biosynthesis; tetrahydrofolate biosynthesis; 5,6,7,8-tetrahydrofolate from 7,8-dihydrofolate: step 1/1.</text>
</comment>